<dbReference type="Proteomes" id="UP001597097">
    <property type="component" value="Unassembled WGS sequence"/>
</dbReference>
<organism evidence="4 5">
    <name type="scientific">Nonomuraea guangzhouensis</name>
    <dbReference type="NCBI Taxonomy" id="1291555"/>
    <lineage>
        <taxon>Bacteria</taxon>
        <taxon>Bacillati</taxon>
        <taxon>Actinomycetota</taxon>
        <taxon>Actinomycetes</taxon>
        <taxon>Streptosporangiales</taxon>
        <taxon>Streptosporangiaceae</taxon>
        <taxon>Nonomuraea</taxon>
    </lineage>
</organism>
<protein>
    <submittedName>
        <fullName evidence="4">Zinc ribbon domain-containing protein</fullName>
    </submittedName>
</protein>
<feature type="compositionally biased region" description="Polar residues" evidence="2">
    <location>
        <begin position="575"/>
        <end position="589"/>
    </location>
</feature>
<dbReference type="RefSeq" id="WP_219537711.1">
    <property type="nucleotide sequence ID" value="NZ_JAHKRM010000040.1"/>
</dbReference>
<evidence type="ECO:0000256" key="1">
    <source>
        <dbReference type="ARBA" id="ARBA00023125"/>
    </source>
</evidence>
<name>A0ABW4G4Z8_9ACTN</name>
<reference evidence="5" key="1">
    <citation type="journal article" date="2019" name="Int. J. Syst. Evol. Microbiol.">
        <title>The Global Catalogue of Microorganisms (GCM) 10K type strain sequencing project: providing services to taxonomists for standard genome sequencing and annotation.</title>
        <authorList>
            <consortium name="The Broad Institute Genomics Platform"/>
            <consortium name="The Broad Institute Genome Sequencing Center for Infectious Disease"/>
            <person name="Wu L."/>
            <person name="Ma J."/>
        </authorList>
    </citation>
    <scope>NUCLEOTIDE SEQUENCE [LARGE SCALE GENOMIC DNA]</scope>
    <source>
        <strain evidence="5">CGMCC 1.15399</strain>
    </source>
</reference>
<feature type="compositionally biased region" description="Basic residues" evidence="2">
    <location>
        <begin position="614"/>
        <end position="636"/>
    </location>
</feature>
<evidence type="ECO:0000256" key="2">
    <source>
        <dbReference type="SAM" id="MobiDB-lite"/>
    </source>
</evidence>
<keyword evidence="5" id="KW-1185">Reference proteome</keyword>
<evidence type="ECO:0000313" key="5">
    <source>
        <dbReference type="Proteomes" id="UP001597097"/>
    </source>
</evidence>
<keyword evidence="1" id="KW-0238">DNA-binding</keyword>
<evidence type="ECO:0000313" key="4">
    <source>
        <dbReference type="EMBL" id="MFD1537732.1"/>
    </source>
</evidence>
<feature type="domain" description="Cas12f1-like TNB" evidence="3">
    <location>
        <begin position="426"/>
        <end position="500"/>
    </location>
</feature>
<accession>A0ABW4G4Z8</accession>
<dbReference type="InterPro" id="IPR010095">
    <property type="entry name" value="Cas12f1-like_TNB"/>
</dbReference>
<comment type="caution">
    <text evidence="4">The sequence shown here is derived from an EMBL/GenBank/DDBJ whole genome shotgun (WGS) entry which is preliminary data.</text>
</comment>
<sequence length="662" mass="71866">MSRLTATAPCTVHAAMVEATGEVVAQALLARRVAWLAALARGLSAYLIAARWNAADLDALGSGVGLDGRVLPSKGWMALRRLGWGVSSPSGVRVCDRVVRCAQEQAARLLRLALHRRRLVAAIVATWPQERSARTGAEWEALRKVLPDGVSAADIRNRTRQIRAYRDQHEVFPADLTDLEEPPNVAAQVVLAAADRQLLTLERTGSRSARLRVRLPLVEFPACGRDWAWHVLPVALPPTVPLEAALCAPTVRVAKGRVRVDLPFKIPVGFAPATGHRVGCGFDWGLNGLLVGVVGELTDGRVISDGRPFAYDASGVSAKLHRLRAEREHLSAKHRHLEKLLAGITVADPRFAALSAACQVLGVEHERLCARIRNLNKALTWSAARWAVDQAAASGATVIYLEDLATLEARGRRGRANSRLSGQVRGRIIEAIRHLAAKHAIAVVTVPARGTSRYCPRCGDGTSVLKHCPAPDRLGELGWRWACCPACGLSCDRDWAAAERIVSRGLLGQKATRTHRSTGARTIATIVEGNVARARRTRKPTRAARRARRTRTDLHPRPAARDRAKNRPTPKRPTRTSANPRNNSMTSSRVPDRRTVPAPSPASGGQRPAGHAPKPGRHQPYRTGHVRNSHHRTGFHHAKATPVLTFTEHGSSPGKATPVRVT</sequence>
<dbReference type="EMBL" id="JBHUCM010000012">
    <property type="protein sequence ID" value="MFD1537732.1"/>
    <property type="molecule type" value="Genomic_DNA"/>
</dbReference>
<feature type="compositionally biased region" description="Basic and acidic residues" evidence="2">
    <location>
        <begin position="550"/>
        <end position="565"/>
    </location>
</feature>
<feature type="region of interest" description="Disordered" evidence="2">
    <location>
        <begin position="528"/>
        <end position="636"/>
    </location>
</feature>
<proteinExistence type="predicted"/>
<evidence type="ECO:0000259" key="3">
    <source>
        <dbReference type="Pfam" id="PF07282"/>
    </source>
</evidence>
<feature type="compositionally biased region" description="Basic residues" evidence="2">
    <location>
        <begin position="533"/>
        <end position="549"/>
    </location>
</feature>
<gene>
    <name evidence="4" type="ORF">ACFSJ0_11840</name>
</gene>
<dbReference type="Pfam" id="PF07282">
    <property type="entry name" value="Cas12f1-like_TNB"/>
    <property type="match status" value="1"/>
</dbReference>